<protein>
    <submittedName>
        <fullName evidence="1">Uncharacterized protein</fullName>
    </submittedName>
</protein>
<dbReference type="GeneID" id="19403972"/>
<dbReference type="RefSeq" id="XP_008030138.1">
    <property type="nucleotide sequence ID" value="XM_008031947.1"/>
</dbReference>
<name>R0K1J9_EXST2</name>
<gene>
    <name evidence="1" type="ORF">SETTUDRAFT_35031</name>
</gene>
<accession>R0K1J9</accession>
<reference evidence="1 2" key="1">
    <citation type="journal article" date="2012" name="PLoS Pathog.">
        <title>Diverse lifestyles and strategies of plant pathogenesis encoded in the genomes of eighteen Dothideomycetes fungi.</title>
        <authorList>
            <person name="Ohm R.A."/>
            <person name="Feau N."/>
            <person name="Henrissat B."/>
            <person name="Schoch C.L."/>
            <person name="Horwitz B.A."/>
            <person name="Barry K.W."/>
            <person name="Condon B.J."/>
            <person name="Copeland A.C."/>
            <person name="Dhillon B."/>
            <person name="Glaser F."/>
            <person name="Hesse C.N."/>
            <person name="Kosti I."/>
            <person name="LaButti K."/>
            <person name="Lindquist E.A."/>
            <person name="Lucas S."/>
            <person name="Salamov A.A."/>
            <person name="Bradshaw R.E."/>
            <person name="Ciuffetti L."/>
            <person name="Hamelin R.C."/>
            <person name="Kema G.H.J."/>
            <person name="Lawrence C."/>
            <person name="Scott J.A."/>
            <person name="Spatafora J.W."/>
            <person name="Turgeon B.G."/>
            <person name="de Wit P.J.G.M."/>
            <person name="Zhong S."/>
            <person name="Goodwin S.B."/>
            <person name="Grigoriev I.V."/>
        </authorList>
    </citation>
    <scope>NUCLEOTIDE SEQUENCE [LARGE SCALE GENOMIC DNA]</scope>
    <source>
        <strain evidence="2">28A</strain>
    </source>
</reference>
<evidence type="ECO:0000313" key="1">
    <source>
        <dbReference type="EMBL" id="EOA82302.1"/>
    </source>
</evidence>
<dbReference type="EMBL" id="KB908855">
    <property type="protein sequence ID" value="EOA82302.1"/>
    <property type="molecule type" value="Genomic_DNA"/>
</dbReference>
<evidence type="ECO:0000313" key="2">
    <source>
        <dbReference type="Proteomes" id="UP000016935"/>
    </source>
</evidence>
<sequence>MQDSKCHSEMAKNCLKYLVQMTQPLTPDVFEEYALAMYAAQFWDWHLPQAGDDKDQVIQLAMTLMDIEDPVHLARMRITVAWETSMNLRPGKGAKLELTAAKWLNKLQSDISVGRLEITRILQDANSRRPEEDSDNAMEESE</sequence>
<proteinExistence type="predicted"/>
<dbReference type="AlphaFoldDB" id="R0K1J9"/>
<dbReference type="HOGENOM" id="CLU_1817004_0_0_1"/>
<dbReference type="Proteomes" id="UP000016935">
    <property type="component" value="Unassembled WGS sequence"/>
</dbReference>
<organism evidence="1 2">
    <name type="scientific">Exserohilum turcicum (strain 28A)</name>
    <name type="common">Northern leaf blight fungus</name>
    <name type="synonym">Setosphaeria turcica</name>
    <dbReference type="NCBI Taxonomy" id="671987"/>
    <lineage>
        <taxon>Eukaryota</taxon>
        <taxon>Fungi</taxon>
        <taxon>Dikarya</taxon>
        <taxon>Ascomycota</taxon>
        <taxon>Pezizomycotina</taxon>
        <taxon>Dothideomycetes</taxon>
        <taxon>Pleosporomycetidae</taxon>
        <taxon>Pleosporales</taxon>
        <taxon>Pleosporineae</taxon>
        <taxon>Pleosporaceae</taxon>
        <taxon>Exserohilum</taxon>
    </lineage>
</organism>
<keyword evidence="2" id="KW-1185">Reference proteome</keyword>
<dbReference type="STRING" id="671987.R0K1J9"/>
<reference evidence="1 2" key="2">
    <citation type="journal article" date="2013" name="PLoS Genet.">
        <title>Comparative genome structure, secondary metabolite, and effector coding capacity across Cochliobolus pathogens.</title>
        <authorList>
            <person name="Condon B.J."/>
            <person name="Leng Y."/>
            <person name="Wu D."/>
            <person name="Bushley K.E."/>
            <person name="Ohm R.A."/>
            <person name="Otillar R."/>
            <person name="Martin J."/>
            <person name="Schackwitz W."/>
            <person name="Grimwood J."/>
            <person name="MohdZainudin N."/>
            <person name="Xue C."/>
            <person name="Wang R."/>
            <person name="Manning V.A."/>
            <person name="Dhillon B."/>
            <person name="Tu Z.J."/>
            <person name="Steffenson B.J."/>
            <person name="Salamov A."/>
            <person name="Sun H."/>
            <person name="Lowry S."/>
            <person name="LaButti K."/>
            <person name="Han J."/>
            <person name="Copeland A."/>
            <person name="Lindquist E."/>
            <person name="Barry K."/>
            <person name="Schmutz J."/>
            <person name="Baker S.E."/>
            <person name="Ciuffetti L.M."/>
            <person name="Grigoriev I.V."/>
            <person name="Zhong S."/>
            <person name="Turgeon B.G."/>
        </authorList>
    </citation>
    <scope>NUCLEOTIDE SEQUENCE [LARGE SCALE GENOMIC DNA]</scope>
    <source>
        <strain evidence="2">28A</strain>
    </source>
</reference>